<dbReference type="Pfam" id="PF13715">
    <property type="entry name" value="CarbopepD_reg_2"/>
    <property type="match status" value="1"/>
</dbReference>
<evidence type="ECO:0000259" key="5">
    <source>
        <dbReference type="Pfam" id="PF07715"/>
    </source>
</evidence>
<protein>
    <submittedName>
        <fullName evidence="7">Outer membrane beta-barrel protein</fullName>
    </submittedName>
</protein>
<feature type="chain" id="PRO_5047454839" evidence="4">
    <location>
        <begin position="21"/>
        <end position="814"/>
    </location>
</feature>
<gene>
    <name evidence="7" type="ORF">RM519_00510</name>
</gene>
<dbReference type="RefSeq" id="WP_311591497.1">
    <property type="nucleotide sequence ID" value="NZ_JAVRHV010000001.1"/>
</dbReference>
<dbReference type="InterPro" id="IPR008969">
    <property type="entry name" value="CarboxyPept-like_regulatory"/>
</dbReference>
<evidence type="ECO:0000256" key="2">
    <source>
        <dbReference type="ARBA" id="ARBA00023136"/>
    </source>
</evidence>
<feature type="domain" description="TonB-dependent receptor plug" evidence="5">
    <location>
        <begin position="145"/>
        <end position="218"/>
    </location>
</feature>
<dbReference type="SUPFAM" id="SSF49464">
    <property type="entry name" value="Carboxypeptidase regulatory domain-like"/>
    <property type="match status" value="1"/>
</dbReference>
<dbReference type="InterPro" id="IPR012910">
    <property type="entry name" value="Plug_dom"/>
</dbReference>
<dbReference type="PANTHER" id="PTHR40980:SF4">
    <property type="entry name" value="TONB-DEPENDENT RECEPTOR-LIKE BETA-BARREL DOMAIN-CONTAINING PROTEIN"/>
    <property type="match status" value="1"/>
</dbReference>
<dbReference type="Gene3D" id="2.40.170.20">
    <property type="entry name" value="TonB-dependent receptor, beta-barrel domain"/>
    <property type="match status" value="1"/>
</dbReference>
<keyword evidence="2" id="KW-0472">Membrane</keyword>
<dbReference type="Pfam" id="PF07715">
    <property type="entry name" value="Plug"/>
    <property type="match status" value="1"/>
</dbReference>
<organism evidence="7 8">
    <name type="scientific">Urechidicola vernalis</name>
    <dbReference type="NCBI Taxonomy" id="3075600"/>
    <lineage>
        <taxon>Bacteria</taxon>
        <taxon>Pseudomonadati</taxon>
        <taxon>Bacteroidota</taxon>
        <taxon>Flavobacteriia</taxon>
        <taxon>Flavobacteriales</taxon>
        <taxon>Flavobacteriaceae</taxon>
        <taxon>Urechidicola</taxon>
    </lineage>
</organism>
<evidence type="ECO:0000256" key="4">
    <source>
        <dbReference type="SAM" id="SignalP"/>
    </source>
</evidence>
<name>A0ABU2Y1N0_9FLAO</name>
<keyword evidence="8" id="KW-1185">Reference proteome</keyword>
<evidence type="ECO:0000256" key="3">
    <source>
        <dbReference type="ARBA" id="ARBA00023237"/>
    </source>
</evidence>
<dbReference type="SUPFAM" id="SSF56935">
    <property type="entry name" value="Porins"/>
    <property type="match status" value="1"/>
</dbReference>
<dbReference type="Proteomes" id="UP001252186">
    <property type="component" value="Unassembled WGS sequence"/>
</dbReference>
<keyword evidence="3" id="KW-0998">Cell outer membrane</keyword>
<feature type="signal peptide" evidence="4">
    <location>
        <begin position="1"/>
        <end position="20"/>
    </location>
</feature>
<evidence type="ECO:0000256" key="1">
    <source>
        <dbReference type="ARBA" id="ARBA00004442"/>
    </source>
</evidence>
<comment type="caution">
    <text evidence="7">The sequence shown here is derived from an EMBL/GenBank/DDBJ whole genome shotgun (WGS) entry which is preliminary data.</text>
</comment>
<dbReference type="InterPro" id="IPR037066">
    <property type="entry name" value="Plug_dom_sf"/>
</dbReference>
<reference evidence="7 8" key="1">
    <citation type="submission" date="2023-09" db="EMBL/GenBank/DDBJ databases">
        <authorList>
            <person name="Rey-Velasco X."/>
        </authorList>
    </citation>
    <scope>NUCLEOTIDE SEQUENCE [LARGE SCALE GENOMIC DNA]</scope>
    <source>
        <strain evidence="7 8">P050</strain>
    </source>
</reference>
<proteinExistence type="predicted"/>
<dbReference type="Gene3D" id="2.170.130.10">
    <property type="entry name" value="TonB-dependent receptor, plug domain"/>
    <property type="match status" value="1"/>
</dbReference>
<evidence type="ECO:0000313" key="7">
    <source>
        <dbReference type="EMBL" id="MDT0551711.1"/>
    </source>
</evidence>
<feature type="domain" description="Outer membrane protein beta-barrel" evidence="6">
    <location>
        <begin position="375"/>
        <end position="792"/>
    </location>
</feature>
<dbReference type="Gene3D" id="2.60.40.1120">
    <property type="entry name" value="Carboxypeptidase-like, regulatory domain"/>
    <property type="match status" value="1"/>
</dbReference>
<dbReference type="InterPro" id="IPR036942">
    <property type="entry name" value="Beta-barrel_TonB_sf"/>
</dbReference>
<dbReference type="Pfam" id="PF14905">
    <property type="entry name" value="OMP_b-brl_3"/>
    <property type="match status" value="1"/>
</dbReference>
<dbReference type="InterPro" id="IPR041700">
    <property type="entry name" value="OMP_b-brl_3"/>
</dbReference>
<comment type="subcellular location">
    <subcellularLocation>
        <location evidence="1">Cell outer membrane</location>
    </subcellularLocation>
</comment>
<sequence length="814" mass="92726">MKRILILIFLTVFCMHNSFSQEEQTVTFSGKIVDTNTNLGLEYATVILNKNKSDVLFGCITDKNGEFKIDISTGEYTIKFEFLSYETKILKNIKITHDTSFGNTKLTPSTEALSEVEVSSESTKKTSIELGKKTYNVSKDIIAKGGTATDVLENAPSVSIENGVPTIRGNAATVLINGRISGLTKNEALQNLQASAIKKIEVITNPSSRYSANMSGGIINIILKKGLDNGWNGSITGSAGIEEIYGTGATLNYRKDKINFYTNTSYFSRRPKSKTTIENKYFENGITTGYLNEDRLNTRKNNVFNTTLGLDFYATDNAYFNIETVYGKYNGDFNSNNIGDYFDASNTLTSSIEQSLLTDHNDNIFDLSTTYYQYFEKNGAELYFNLTHNFDNEVNNSRLFFNELFPNEMPLPDKDELINDEVKFNLTRWQTYYTLSTSEKGTLEIGTDGELGNITSDFKNYIVKNGDFVNNPNRTNYLDYTENWIGFYADYIQNSDTFSFILGLRTEITDLDVNLVTTGERNTKNYTDIFPTIQLEYNLKEDKVLALNYLRSIKRVGYPDINPFEQRISETTSYVGNKDLLPFYPNQVEFTLLNKSEAKLTLNPTLYFRNYDNIWQNITVETGEIINGVPKLITTPINLGYLNFTGLELLTSYSPNDKLELSSTLDLNYVMQEGNYEYTDSNNEVVVLDYGNTNFGGSVDLNATLKLPLDLDFQTLIKYNLISEGAYSKRYDYVYMDAALSKDVFNKQASISINAKDIFNSNKTKRLRWNDDFNSMSNFQWREPSVVLNFTYRFNQSKKDRSIKINKKDEEIKY</sequence>
<dbReference type="EMBL" id="JAVRHV010000001">
    <property type="protein sequence ID" value="MDT0551711.1"/>
    <property type="molecule type" value="Genomic_DNA"/>
</dbReference>
<accession>A0ABU2Y1N0</accession>
<evidence type="ECO:0000313" key="8">
    <source>
        <dbReference type="Proteomes" id="UP001252186"/>
    </source>
</evidence>
<keyword evidence="4" id="KW-0732">Signal</keyword>
<dbReference type="PANTHER" id="PTHR40980">
    <property type="entry name" value="PLUG DOMAIN-CONTAINING PROTEIN"/>
    <property type="match status" value="1"/>
</dbReference>
<evidence type="ECO:0000259" key="6">
    <source>
        <dbReference type="Pfam" id="PF14905"/>
    </source>
</evidence>